<name>A0A8I2YXS8_9AGAM</name>
<keyword evidence="3" id="KW-1185">Reference proteome</keyword>
<dbReference type="OrthoDB" id="3248421at2759"/>
<comment type="caution">
    <text evidence="2">The sequence shown here is derived from an EMBL/GenBank/DDBJ whole genome shotgun (WGS) entry which is preliminary data.</text>
</comment>
<feature type="compositionally biased region" description="Basic and acidic residues" evidence="1">
    <location>
        <begin position="125"/>
        <end position="140"/>
    </location>
</feature>
<evidence type="ECO:0000313" key="2">
    <source>
        <dbReference type="EMBL" id="KAG6378898.1"/>
    </source>
</evidence>
<feature type="region of interest" description="Disordered" evidence="1">
    <location>
        <begin position="596"/>
        <end position="646"/>
    </location>
</feature>
<feature type="compositionally biased region" description="Low complexity" evidence="1">
    <location>
        <begin position="596"/>
        <end position="605"/>
    </location>
</feature>
<evidence type="ECO:0000256" key="1">
    <source>
        <dbReference type="SAM" id="MobiDB-lite"/>
    </source>
</evidence>
<gene>
    <name evidence="2" type="ORF">JVT61DRAFT_13181</name>
</gene>
<dbReference type="Proteomes" id="UP000683000">
    <property type="component" value="Unassembled WGS sequence"/>
</dbReference>
<sequence>MDIPQPFSPPSGGQIQAGTVTYTTSNGPDGQLIYHPFNYQTPQGVIQGIQWVPAETTQILPAGATPANAEFAASWNRGYLTREDESALDKWQKAEEKRRKKEEKSSIRRLSKQFDKDMQEVELRAARDREIQTRERRRSFYGDAPPAPVYGPPGSAYGAYAHSPSAASSVDLDRKFSELDIERDVKYSSRQRKYSTSGGDRTSVYGPSPGSVYSSPVATYQPVASGYPGAASSQYNRAASPFRPPTTYSSSPNPRPQEVSSYPGGPDPIARAASPFARQEPIARAASPYGRPEPIARAASPYGRPPVEPIARASSPYGRPPVEPIARAASPYGMSQPPYSARAPSSPYGRPPVEPIARASSPYGRPPVEPISRAPSPYGMSQPPYSARAPSPIPPSRGPPRSTSPFPRAPSPYGGGVTSTVYPPGHVLEGQAFSRSRAPSPMPSAPGVTFSASSRMPSVTGGPEQQLTAPEAFSRPANAAQSYTPFNTMKIQEMEQFYDQIPRMPLVLETHDVYHQDWIRFMNDLALAWAGNMPIPEFSRGPQPKRSTLVADLIDLWNASFFLTRRVEVVLYKGRERRSGANAGAIDYNLPSLHPDLSSDSSSSDSESEPEFDRFGGYSRGVDSAESRRRRKEEKRRRRKEKKLRKKAKELEKAYVLYLTYLHPRDMPGPAQHGYYA</sequence>
<feature type="compositionally biased region" description="Low complexity" evidence="1">
    <location>
        <begin position="335"/>
        <end position="348"/>
    </location>
</feature>
<feature type="compositionally biased region" description="Basic residues" evidence="1">
    <location>
        <begin position="628"/>
        <end position="646"/>
    </location>
</feature>
<feature type="compositionally biased region" description="Low complexity" evidence="1">
    <location>
        <begin position="203"/>
        <end position="217"/>
    </location>
</feature>
<feature type="region of interest" description="Disordered" evidence="1">
    <location>
        <begin position="86"/>
        <end position="111"/>
    </location>
</feature>
<reference evidence="2" key="1">
    <citation type="submission" date="2021-03" db="EMBL/GenBank/DDBJ databases">
        <title>Evolutionary innovations through gain and loss of genes in the ectomycorrhizal Boletales.</title>
        <authorList>
            <person name="Wu G."/>
            <person name="Miyauchi S."/>
            <person name="Morin E."/>
            <person name="Yang Z.-L."/>
            <person name="Xu J."/>
            <person name="Martin F.M."/>
        </authorList>
    </citation>
    <scope>NUCLEOTIDE SEQUENCE</scope>
    <source>
        <strain evidence="2">BR01</strain>
    </source>
</reference>
<dbReference type="EMBL" id="JAGFBS010000006">
    <property type="protein sequence ID" value="KAG6378898.1"/>
    <property type="molecule type" value="Genomic_DNA"/>
</dbReference>
<proteinExistence type="predicted"/>
<feature type="compositionally biased region" description="Polar residues" evidence="1">
    <location>
        <begin position="450"/>
        <end position="466"/>
    </location>
</feature>
<evidence type="ECO:0000313" key="3">
    <source>
        <dbReference type="Proteomes" id="UP000683000"/>
    </source>
</evidence>
<dbReference type="AlphaFoldDB" id="A0A8I2YXS8"/>
<accession>A0A8I2YXS8</accession>
<organism evidence="2 3">
    <name type="scientific">Boletus reticuloceps</name>
    <dbReference type="NCBI Taxonomy" id="495285"/>
    <lineage>
        <taxon>Eukaryota</taxon>
        <taxon>Fungi</taxon>
        <taxon>Dikarya</taxon>
        <taxon>Basidiomycota</taxon>
        <taxon>Agaricomycotina</taxon>
        <taxon>Agaricomycetes</taxon>
        <taxon>Agaricomycetidae</taxon>
        <taxon>Boletales</taxon>
        <taxon>Boletineae</taxon>
        <taxon>Boletaceae</taxon>
        <taxon>Boletoideae</taxon>
        <taxon>Boletus</taxon>
    </lineage>
</organism>
<protein>
    <submittedName>
        <fullName evidence="2">Uncharacterized protein</fullName>
    </submittedName>
</protein>
<feature type="region of interest" description="Disordered" evidence="1">
    <location>
        <begin position="125"/>
        <end position="155"/>
    </location>
</feature>
<feature type="region of interest" description="Disordered" evidence="1">
    <location>
        <begin position="180"/>
        <end position="466"/>
    </location>
</feature>